<feature type="domain" description="Peptidase A1" evidence="7">
    <location>
        <begin position="73"/>
        <end position="399"/>
    </location>
</feature>
<keyword evidence="8" id="KW-1185">Reference proteome</keyword>
<keyword evidence="5" id="KW-0325">Glycoprotein</keyword>
<dbReference type="InterPro" id="IPR032861">
    <property type="entry name" value="TAXi_N"/>
</dbReference>
<dbReference type="CDD" id="cd05476">
    <property type="entry name" value="pepsin_A_like_plant"/>
    <property type="match status" value="1"/>
</dbReference>
<dbReference type="Pfam" id="PF14543">
    <property type="entry name" value="TAXi_N"/>
    <property type="match status" value="1"/>
</dbReference>
<evidence type="ECO:0000256" key="3">
    <source>
        <dbReference type="ARBA" id="ARBA00022750"/>
    </source>
</evidence>
<dbReference type="Pfam" id="PF14541">
    <property type="entry name" value="TAXi_C"/>
    <property type="match status" value="1"/>
</dbReference>
<protein>
    <submittedName>
        <fullName evidence="9">Aspartic proteinase 39-like isoform X3</fullName>
    </submittedName>
</protein>
<keyword evidence="4" id="KW-0378">Hydrolase</keyword>
<name>A0A8B8ZES0_PHODC</name>
<dbReference type="InterPro" id="IPR034161">
    <property type="entry name" value="Pepsin-like_plant"/>
</dbReference>
<dbReference type="Proteomes" id="UP000228380">
    <property type="component" value="Unplaced"/>
</dbReference>
<evidence type="ECO:0000256" key="1">
    <source>
        <dbReference type="ARBA" id="ARBA00007447"/>
    </source>
</evidence>
<evidence type="ECO:0000256" key="4">
    <source>
        <dbReference type="ARBA" id="ARBA00022801"/>
    </source>
</evidence>
<feature type="signal peptide" evidence="6">
    <location>
        <begin position="1"/>
        <end position="22"/>
    </location>
</feature>
<proteinExistence type="inferred from homology"/>
<comment type="similarity">
    <text evidence="1">Belongs to the peptidase A1 family.</text>
</comment>
<organism evidence="8 9">
    <name type="scientific">Phoenix dactylifera</name>
    <name type="common">Date palm</name>
    <dbReference type="NCBI Taxonomy" id="42345"/>
    <lineage>
        <taxon>Eukaryota</taxon>
        <taxon>Viridiplantae</taxon>
        <taxon>Streptophyta</taxon>
        <taxon>Embryophyta</taxon>
        <taxon>Tracheophyta</taxon>
        <taxon>Spermatophyta</taxon>
        <taxon>Magnoliopsida</taxon>
        <taxon>Liliopsida</taxon>
        <taxon>Arecaceae</taxon>
        <taxon>Coryphoideae</taxon>
        <taxon>Phoeniceae</taxon>
        <taxon>Phoenix</taxon>
    </lineage>
</organism>
<dbReference type="GeneID" id="103697491"/>
<evidence type="ECO:0000256" key="6">
    <source>
        <dbReference type="SAM" id="SignalP"/>
    </source>
</evidence>
<dbReference type="AlphaFoldDB" id="A0A8B8ZES0"/>
<dbReference type="InterPro" id="IPR033121">
    <property type="entry name" value="PEPTIDASE_A1"/>
</dbReference>
<keyword evidence="6" id="KW-0732">Signal</keyword>
<dbReference type="Gene3D" id="2.40.70.10">
    <property type="entry name" value="Acid Proteases"/>
    <property type="match status" value="2"/>
</dbReference>
<dbReference type="InterPro" id="IPR021109">
    <property type="entry name" value="Peptidase_aspartic_dom_sf"/>
</dbReference>
<dbReference type="PANTHER" id="PTHR13683">
    <property type="entry name" value="ASPARTYL PROTEASES"/>
    <property type="match status" value="1"/>
</dbReference>
<feature type="chain" id="PRO_5034310355" evidence="6">
    <location>
        <begin position="23"/>
        <end position="399"/>
    </location>
</feature>
<reference evidence="9" key="1">
    <citation type="submission" date="2025-08" db="UniProtKB">
        <authorList>
            <consortium name="RefSeq"/>
        </authorList>
    </citation>
    <scope>IDENTIFICATION</scope>
    <source>
        <tissue evidence="9">Young leaves</tissue>
    </source>
</reference>
<dbReference type="GO" id="GO:0006508">
    <property type="term" value="P:proteolysis"/>
    <property type="evidence" value="ECO:0007669"/>
    <property type="project" value="UniProtKB-KW"/>
</dbReference>
<dbReference type="SUPFAM" id="SSF50630">
    <property type="entry name" value="Acid proteases"/>
    <property type="match status" value="1"/>
</dbReference>
<gene>
    <name evidence="9" type="primary">LOC103697491</name>
</gene>
<evidence type="ECO:0000259" key="7">
    <source>
        <dbReference type="PROSITE" id="PS51767"/>
    </source>
</evidence>
<dbReference type="InterPro" id="IPR001461">
    <property type="entry name" value="Aspartic_peptidase_A1"/>
</dbReference>
<dbReference type="InterPro" id="IPR032799">
    <property type="entry name" value="TAXi_C"/>
</dbReference>
<dbReference type="PANTHER" id="PTHR13683:SF768">
    <property type="entry name" value="EUKARYOTIC ASPARTYL PROTEASE FAMILY PROTEIN"/>
    <property type="match status" value="1"/>
</dbReference>
<keyword evidence="3" id="KW-0064">Aspartyl protease</keyword>
<evidence type="ECO:0000313" key="9">
    <source>
        <dbReference type="RefSeq" id="XP_038972626.1"/>
    </source>
</evidence>
<evidence type="ECO:0000256" key="5">
    <source>
        <dbReference type="ARBA" id="ARBA00023180"/>
    </source>
</evidence>
<dbReference type="FunFam" id="2.40.70.10:FF:000028">
    <property type="entry name" value="Eukaryotic aspartyl protease family protein"/>
    <property type="match status" value="1"/>
</dbReference>
<evidence type="ECO:0000313" key="8">
    <source>
        <dbReference type="Proteomes" id="UP000228380"/>
    </source>
</evidence>
<dbReference type="PRINTS" id="PR00792">
    <property type="entry name" value="PEPSIN"/>
</dbReference>
<sequence>MGPRRRLLSLLFFFSFAPFARATGVFPVRHKYLHHKRPIADLRSHDVRRHGRILSAVDLPIGGVGLPTDTGLYFAEIGIGTPPKTYYVQVDTGSDILWVNCVTCTRCPKKSDLGIELTLYDPKGSHSGSLVSCNENFCTSTYGGEIEGCSPNNPCQYSVMYGDGSSTAGYFVTDVVEYNQVSGNHRTTPANASVSFGCGAQQSGDLGSSSEALDGILGFGQSNSSMISQLAAAGRVRKVFAHCLDTVKGGGIFALGNVVEPKVKTTPLIPNIVDDGFPDIVFHFENSLSLNVYPHDYLFQNEDDVYCVGWQNGGMQSKDGKDMFLLGDLALSNKLVLYDLENQVIGWTEHNCSSSIQIKDDKTGAIFTVDAHNISSAHRLEVGMSILLLLIIMICYLSC</sequence>
<dbReference type="RefSeq" id="XP_038972626.1">
    <property type="nucleotide sequence ID" value="XM_039116698.1"/>
</dbReference>
<keyword evidence="2" id="KW-0645">Protease</keyword>
<accession>A0A8B8ZES0</accession>
<dbReference type="GO" id="GO:0004190">
    <property type="term" value="F:aspartic-type endopeptidase activity"/>
    <property type="evidence" value="ECO:0007669"/>
    <property type="project" value="UniProtKB-KW"/>
</dbReference>
<evidence type="ECO:0000256" key="2">
    <source>
        <dbReference type="ARBA" id="ARBA00022670"/>
    </source>
</evidence>
<dbReference type="PROSITE" id="PS51767">
    <property type="entry name" value="PEPTIDASE_A1"/>
    <property type="match status" value="1"/>
</dbReference>